<dbReference type="InterPro" id="IPR003016">
    <property type="entry name" value="2-oxoA_DH_lipoyl-BS"/>
</dbReference>
<evidence type="ECO:0000256" key="9">
    <source>
        <dbReference type="SAM" id="MobiDB-lite"/>
    </source>
</evidence>
<dbReference type="RefSeq" id="WP_207336606.1">
    <property type="nucleotide sequence ID" value="NZ_JAFMYU010000013.1"/>
</dbReference>
<evidence type="ECO:0000256" key="1">
    <source>
        <dbReference type="ARBA" id="ARBA00007317"/>
    </source>
</evidence>
<accession>A0A939G5R0</accession>
<reference evidence="12 13" key="1">
    <citation type="submission" date="2021-03" db="EMBL/GenBank/DDBJ databases">
        <title>Fibrella sp. HMF5036 genome sequencing and assembly.</title>
        <authorList>
            <person name="Kang H."/>
            <person name="Kim H."/>
            <person name="Bae S."/>
            <person name="Joh K."/>
        </authorList>
    </citation>
    <scope>NUCLEOTIDE SEQUENCE [LARGE SCALE GENOMIC DNA]</scope>
    <source>
        <strain evidence="12 13">HMF5036</strain>
    </source>
</reference>
<feature type="domain" description="Lipoyl-binding" evidence="10">
    <location>
        <begin position="139"/>
        <end position="214"/>
    </location>
</feature>
<dbReference type="Gene3D" id="3.30.559.10">
    <property type="entry name" value="Chloramphenicol acetyltransferase-like domain"/>
    <property type="match status" value="1"/>
</dbReference>
<dbReference type="InterPro" id="IPR036625">
    <property type="entry name" value="E3-bd_dom_sf"/>
</dbReference>
<dbReference type="SUPFAM" id="SSF51230">
    <property type="entry name" value="Single hybrid motif"/>
    <property type="match status" value="2"/>
</dbReference>
<evidence type="ECO:0000256" key="8">
    <source>
        <dbReference type="RuleBase" id="RU361137"/>
    </source>
</evidence>
<dbReference type="InterPro" id="IPR011053">
    <property type="entry name" value="Single_hybrid_motif"/>
</dbReference>
<evidence type="ECO:0000256" key="5">
    <source>
        <dbReference type="ARBA" id="ARBA00023315"/>
    </source>
</evidence>
<evidence type="ECO:0000256" key="4">
    <source>
        <dbReference type="ARBA" id="ARBA00022823"/>
    </source>
</evidence>
<keyword evidence="5 8" id="KW-0012">Acyltransferase</keyword>
<dbReference type="Gene3D" id="4.10.320.10">
    <property type="entry name" value="E3-binding domain"/>
    <property type="match status" value="1"/>
</dbReference>
<feature type="region of interest" description="Disordered" evidence="9">
    <location>
        <begin position="89"/>
        <end position="114"/>
    </location>
</feature>
<evidence type="ECO:0000313" key="12">
    <source>
        <dbReference type="EMBL" id="MBO0932644.1"/>
    </source>
</evidence>
<dbReference type="GO" id="GO:0006086">
    <property type="term" value="P:pyruvate decarboxylation to acetyl-CoA"/>
    <property type="evidence" value="ECO:0007669"/>
    <property type="project" value="InterPro"/>
</dbReference>
<dbReference type="InterPro" id="IPR023213">
    <property type="entry name" value="CAT-like_dom_sf"/>
</dbReference>
<feature type="domain" description="Lipoyl-binding" evidence="10">
    <location>
        <begin position="2"/>
        <end position="77"/>
    </location>
</feature>
<feature type="domain" description="Peripheral subunit-binding (PSBD)" evidence="11">
    <location>
        <begin position="289"/>
        <end position="326"/>
    </location>
</feature>
<protein>
    <recommendedName>
        <fullName evidence="8">Acetyltransferase component of pyruvate dehydrogenase complex</fullName>
        <ecNumber evidence="8">2.3.1.12</ecNumber>
    </recommendedName>
</protein>
<dbReference type="SUPFAM" id="SSF52777">
    <property type="entry name" value="CoA-dependent acyltransferases"/>
    <property type="match status" value="1"/>
</dbReference>
<feature type="region of interest" description="Disordered" evidence="9">
    <location>
        <begin position="325"/>
        <end position="377"/>
    </location>
</feature>
<feature type="compositionally biased region" description="Pro residues" evidence="9">
    <location>
        <begin position="338"/>
        <end position="355"/>
    </location>
</feature>
<feature type="compositionally biased region" description="Low complexity" evidence="9">
    <location>
        <begin position="233"/>
        <end position="269"/>
    </location>
</feature>
<dbReference type="InterPro" id="IPR004167">
    <property type="entry name" value="PSBD"/>
</dbReference>
<comment type="catalytic activity">
    <reaction evidence="7 8">
        <text>N(6)-[(R)-dihydrolipoyl]-L-lysyl-[protein] + acetyl-CoA = N(6)-[(R)-S(8)-acetyldihydrolipoyl]-L-lysyl-[protein] + CoA</text>
        <dbReference type="Rhea" id="RHEA:17017"/>
        <dbReference type="Rhea" id="RHEA-COMP:10475"/>
        <dbReference type="Rhea" id="RHEA-COMP:10478"/>
        <dbReference type="ChEBI" id="CHEBI:57287"/>
        <dbReference type="ChEBI" id="CHEBI:57288"/>
        <dbReference type="ChEBI" id="CHEBI:83100"/>
        <dbReference type="ChEBI" id="CHEBI:83111"/>
        <dbReference type="EC" id="2.3.1.12"/>
    </reaction>
</comment>
<dbReference type="GO" id="GO:0004742">
    <property type="term" value="F:dihydrolipoyllysine-residue acetyltransferase activity"/>
    <property type="evidence" value="ECO:0007669"/>
    <property type="project" value="UniProtKB-UniRule"/>
</dbReference>
<feature type="region of interest" description="Disordered" evidence="9">
    <location>
        <begin position="231"/>
        <end position="286"/>
    </location>
</feature>
<sequence length="599" mass="62205">MAELIRMPKMSDTMTEGVIAEWHKKVGDTVKSGDVLAEVETDKATMDLEAYDEGTLLYIGVEKGQAVPIDGVIAVIGQQGEDFQALLNGNTGGSAEVKPTTAPPADGPAPAAADTTQVNTAMRDAEVVSAAPAANAGNATVIRMPKMSDTMTEGTIVAWHKKEGDTVKSGDVLAEVETDKATMDLEAYEEGTLLYVGVKEGEAVAVDAVIAVVGEKGANFKVLLDGGAGGNGSAAPAPASASAPGAANETAGNATAEQNPQADAPANAATDLSYAGGNENGHEANGRLKASPLAKAIADQKGIDLKQVQGTGPEGRIVKADVESFSPQTAPQAKPAAPTQPPAPAQPAPATPAPQPAQAAPGIPPVQPAPVTTGDYEDVPLTQMRKTIARRLSESLFTAPHFYLTMEITMDKAMALRGQVNAVAPAKISFNDFVIKAAALALKQHPNVNASWLGDKIRKYNYVNIGVAVAVDEGLLVPVVRNADQKTLSTIAGEVKEMAGKAKEKKLQPKDWEGSTFSISNLGMFGIDQFTAIINPPDACILAVGAIKQSVVFEGETPKPVNIMKVTLSCDHRVVDGATGAAFLQTFKGFLEDPMKMLV</sequence>
<dbReference type="Pfam" id="PF00198">
    <property type="entry name" value="2-oxoacid_dh"/>
    <property type="match status" value="1"/>
</dbReference>
<comment type="caution">
    <text evidence="12">The sequence shown here is derived from an EMBL/GenBank/DDBJ whole genome shotgun (WGS) entry which is preliminary data.</text>
</comment>
<dbReference type="EMBL" id="JAFMYU010000013">
    <property type="protein sequence ID" value="MBO0932644.1"/>
    <property type="molecule type" value="Genomic_DNA"/>
</dbReference>
<dbReference type="Gene3D" id="2.40.50.100">
    <property type="match status" value="2"/>
</dbReference>
<evidence type="ECO:0000259" key="10">
    <source>
        <dbReference type="PROSITE" id="PS50968"/>
    </source>
</evidence>
<comment type="subunit">
    <text evidence="2">Forms a 24-polypeptide structural core with octahedral symmetry.</text>
</comment>
<evidence type="ECO:0000256" key="7">
    <source>
        <dbReference type="ARBA" id="ARBA00048370"/>
    </source>
</evidence>
<feature type="compositionally biased region" description="Low complexity" evidence="9">
    <location>
        <begin position="327"/>
        <end position="337"/>
    </location>
</feature>
<dbReference type="SUPFAM" id="SSF47005">
    <property type="entry name" value="Peripheral subunit-binding domain of 2-oxo acid dehydrogenase complex"/>
    <property type="match status" value="1"/>
</dbReference>
<dbReference type="InterPro" id="IPR000089">
    <property type="entry name" value="Biotin_lipoyl"/>
</dbReference>
<proteinExistence type="inferred from homology"/>
<gene>
    <name evidence="12" type="ORF">J2I48_16665</name>
</gene>
<dbReference type="PROSITE" id="PS51826">
    <property type="entry name" value="PSBD"/>
    <property type="match status" value="1"/>
</dbReference>
<dbReference type="AlphaFoldDB" id="A0A939G5R0"/>
<evidence type="ECO:0000256" key="3">
    <source>
        <dbReference type="ARBA" id="ARBA00022679"/>
    </source>
</evidence>
<comment type="cofactor">
    <cofactor evidence="8">
        <name>(R)-lipoate</name>
        <dbReference type="ChEBI" id="CHEBI:83088"/>
    </cofactor>
    <text evidence="8">Binds 2 lipoyl cofactors covalently.</text>
</comment>
<dbReference type="NCBIfam" id="TIGR01349">
    <property type="entry name" value="PDHac_trf_mito"/>
    <property type="match status" value="1"/>
</dbReference>
<dbReference type="PANTHER" id="PTHR23151">
    <property type="entry name" value="DIHYDROLIPOAMIDE ACETYL/SUCCINYL-TRANSFERASE-RELATED"/>
    <property type="match status" value="1"/>
</dbReference>
<dbReference type="Pfam" id="PF02817">
    <property type="entry name" value="E3_binding"/>
    <property type="match status" value="1"/>
</dbReference>
<comment type="function">
    <text evidence="6">The pyruvate dehydrogenase complex catalyzes the overall conversion of pyruvate to acetyl-CoA and CO(2). It contains multiple copies of three enzymatic components: pyruvate dehydrogenase (E1), dihydrolipoamide acetyltransferase (E2) and lipoamide dehydrogenase (E3).</text>
</comment>
<keyword evidence="12" id="KW-0670">Pyruvate</keyword>
<dbReference type="EC" id="2.3.1.12" evidence="8"/>
<dbReference type="GO" id="GO:0045254">
    <property type="term" value="C:pyruvate dehydrogenase complex"/>
    <property type="evidence" value="ECO:0007669"/>
    <property type="project" value="UniProtKB-UniRule"/>
</dbReference>
<dbReference type="FunFam" id="3.30.559.10:FF:000003">
    <property type="entry name" value="Acetyltransferase component of pyruvate dehydrogenase complex"/>
    <property type="match status" value="1"/>
</dbReference>
<name>A0A939G5R0_9BACT</name>
<dbReference type="CDD" id="cd06849">
    <property type="entry name" value="lipoyl_domain"/>
    <property type="match status" value="2"/>
</dbReference>
<organism evidence="12 13">
    <name type="scientific">Fibrella aquatilis</name>
    <dbReference type="NCBI Taxonomy" id="2817059"/>
    <lineage>
        <taxon>Bacteria</taxon>
        <taxon>Pseudomonadati</taxon>
        <taxon>Bacteroidota</taxon>
        <taxon>Cytophagia</taxon>
        <taxon>Cytophagales</taxon>
        <taxon>Spirosomataceae</taxon>
        <taxon>Fibrella</taxon>
    </lineage>
</organism>
<dbReference type="Proteomes" id="UP000664795">
    <property type="component" value="Unassembled WGS sequence"/>
</dbReference>
<evidence type="ECO:0000313" key="13">
    <source>
        <dbReference type="Proteomes" id="UP000664795"/>
    </source>
</evidence>
<dbReference type="FunFam" id="2.40.50.100:FF:000010">
    <property type="entry name" value="Acetyltransferase component of pyruvate dehydrogenase complex"/>
    <property type="match status" value="1"/>
</dbReference>
<keyword evidence="13" id="KW-1185">Reference proteome</keyword>
<keyword evidence="3 8" id="KW-0808">Transferase</keyword>
<keyword evidence="4 8" id="KW-0450">Lipoyl</keyword>
<dbReference type="Pfam" id="PF00364">
    <property type="entry name" value="Biotin_lipoyl"/>
    <property type="match status" value="2"/>
</dbReference>
<comment type="similarity">
    <text evidence="1 8">Belongs to the 2-oxoacid dehydrogenase family.</text>
</comment>
<evidence type="ECO:0000259" key="11">
    <source>
        <dbReference type="PROSITE" id="PS51826"/>
    </source>
</evidence>
<dbReference type="PROSITE" id="PS00189">
    <property type="entry name" value="LIPOYL"/>
    <property type="match status" value="2"/>
</dbReference>
<dbReference type="InterPro" id="IPR001078">
    <property type="entry name" value="2-oxoacid_DH_actylTfrase"/>
</dbReference>
<dbReference type="PROSITE" id="PS50968">
    <property type="entry name" value="BIOTINYL_LIPOYL"/>
    <property type="match status" value="2"/>
</dbReference>
<dbReference type="InterPro" id="IPR045257">
    <property type="entry name" value="E2/Pdx1"/>
</dbReference>
<evidence type="ECO:0000256" key="6">
    <source>
        <dbReference type="ARBA" id="ARBA00025211"/>
    </source>
</evidence>
<dbReference type="InterPro" id="IPR006257">
    <property type="entry name" value="LAT1"/>
</dbReference>
<evidence type="ECO:0000256" key="2">
    <source>
        <dbReference type="ARBA" id="ARBA00011484"/>
    </source>
</evidence>
<dbReference type="PANTHER" id="PTHR23151:SF90">
    <property type="entry name" value="DIHYDROLIPOYLLYSINE-RESIDUE ACETYLTRANSFERASE COMPONENT OF PYRUVATE DEHYDROGENASE COMPLEX, MITOCHONDRIAL-RELATED"/>
    <property type="match status" value="1"/>
</dbReference>